<dbReference type="PROSITE" id="PS50263">
    <property type="entry name" value="CN_HYDROLASE"/>
    <property type="match status" value="1"/>
</dbReference>
<dbReference type="Gene3D" id="3.60.110.10">
    <property type="entry name" value="Carbon-nitrogen hydrolase"/>
    <property type="match status" value="1"/>
</dbReference>
<dbReference type="InterPro" id="IPR003010">
    <property type="entry name" value="C-N_Hydrolase"/>
</dbReference>
<evidence type="ECO:0000313" key="4">
    <source>
        <dbReference type="Proteomes" id="UP001164935"/>
    </source>
</evidence>
<dbReference type="Proteomes" id="UP001164935">
    <property type="component" value="Chromosome"/>
</dbReference>
<dbReference type="RefSeq" id="WP_264018395.1">
    <property type="nucleotide sequence ID" value="NZ_CP096973.1"/>
</dbReference>
<evidence type="ECO:0000313" key="3">
    <source>
        <dbReference type="EMBL" id="UYO74724.1"/>
    </source>
</evidence>
<dbReference type="GO" id="GO:0050126">
    <property type="term" value="F:N-carbamoylputrescine amidase activity"/>
    <property type="evidence" value="ECO:0007669"/>
    <property type="project" value="TreeGrafter"/>
</dbReference>
<gene>
    <name evidence="3" type="ORF">M0220_00755</name>
</gene>
<dbReference type="InterPro" id="IPR036526">
    <property type="entry name" value="C-N_Hydrolase_sf"/>
</dbReference>
<dbReference type="SUPFAM" id="SSF56317">
    <property type="entry name" value="Carbon-nitrogen hydrolase"/>
    <property type="match status" value="1"/>
</dbReference>
<sequence>MKNGVTISLAQIPIARGDLCGNIENHIKMIEKSSYCKADVVVFPELSLTGYELDLAGELAFSPDPMRFKELSQASVENEIIVIAGCPLQANNSSKPTIGAVICFPDGSVQFYSKQYLHEGEDKYCSFGTTDYFLTINGHQIALAICADFITPEHSQRAKKLGADAYVVSALISGNGFTTDSKILSEIALEHRIPVLVSNHISETGGWETCGRSSVWDSFGKLVISSSEKESGLVLCTIAGNEIEVTKT</sequence>
<organism evidence="3 4">
    <name type="scientific">Halomonas qinghailakensis</name>
    <dbReference type="NCBI Taxonomy" id="2937790"/>
    <lineage>
        <taxon>Bacteria</taxon>
        <taxon>Pseudomonadati</taxon>
        <taxon>Pseudomonadota</taxon>
        <taxon>Gammaproteobacteria</taxon>
        <taxon>Oceanospirillales</taxon>
        <taxon>Halomonadaceae</taxon>
        <taxon>Halomonas</taxon>
    </lineage>
</organism>
<dbReference type="InterPro" id="IPR050345">
    <property type="entry name" value="Aliph_Amidase/BUP"/>
</dbReference>
<reference evidence="3" key="1">
    <citation type="submission" date="2022-05" db="EMBL/GenBank/DDBJ databases">
        <title>Complete sequence of a novel PHA-producing Halomonas strain.</title>
        <authorList>
            <person name="Zheng Z."/>
        </authorList>
    </citation>
    <scope>NUCLEOTIDE SEQUENCE</scope>
    <source>
        <strain evidence="3">ZZQ-149</strain>
    </source>
</reference>
<evidence type="ECO:0000259" key="2">
    <source>
        <dbReference type="PROSITE" id="PS50263"/>
    </source>
</evidence>
<dbReference type="PANTHER" id="PTHR43674:SF2">
    <property type="entry name" value="BETA-UREIDOPROPIONASE"/>
    <property type="match status" value="1"/>
</dbReference>
<dbReference type="EMBL" id="CP096973">
    <property type="protein sequence ID" value="UYO74724.1"/>
    <property type="molecule type" value="Genomic_DNA"/>
</dbReference>
<evidence type="ECO:0000256" key="1">
    <source>
        <dbReference type="ARBA" id="ARBA00022801"/>
    </source>
</evidence>
<dbReference type="GO" id="GO:0033388">
    <property type="term" value="P:putrescine biosynthetic process from arginine"/>
    <property type="evidence" value="ECO:0007669"/>
    <property type="project" value="TreeGrafter"/>
</dbReference>
<dbReference type="CDD" id="cd07197">
    <property type="entry name" value="nitrilase"/>
    <property type="match status" value="1"/>
</dbReference>
<proteinExistence type="predicted"/>
<dbReference type="Pfam" id="PF00795">
    <property type="entry name" value="CN_hydrolase"/>
    <property type="match status" value="1"/>
</dbReference>
<accession>A0AA46YNR8</accession>
<keyword evidence="1 3" id="KW-0378">Hydrolase</keyword>
<protein>
    <submittedName>
        <fullName evidence="3">Carbon-nitrogen hydrolase family protein</fullName>
    </submittedName>
</protein>
<keyword evidence="4" id="KW-1185">Reference proteome</keyword>
<name>A0AA46YNR8_9GAMM</name>
<dbReference type="PANTHER" id="PTHR43674">
    <property type="entry name" value="NITRILASE C965.09-RELATED"/>
    <property type="match status" value="1"/>
</dbReference>
<feature type="domain" description="CN hydrolase" evidence="2">
    <location>
        <begin position="5"/>
        <end position="240"/>
    </location>
</feature>
<dbReference type="AlphaFoldDB" id="A0AA46YNR8"/>
<dbReference type="KEGG" id="hqn:M0220_00755"/>